<dbReference type="Proteomes" id="UP001057402">
    <property type="component" value="Chromosome 7"/>
</dbReference>
<comment type="caution">
    <text evidence="1">The sequence shown here is derived from an EMBL/GenBank/DDBJ whole genome shotgun (WGS) entry which is preliminary data.</text>
</comment>
<evidence type="ECO:0000313" key="1">
    <source>
        <dbReference type="EMBL" id="KAI4340238.1"/>
    </source>
</evidence>
<accession>A0ACB9NUR2</accession>
<sequence length="113" mass="11864">MNSLIISTEISTTLLTLKEDLGVREEGSVSALDREDRADGVQDLEDLGDQDLAVLGGQVSSDREGSSEDASMACAAWCLHASTACVAAGCYKTASVALADRTGLREVRRSDKG</sequence>
<name>A0ACB9NUR2_9MYRT</name>
<keyword evidence="2" id="KW-1185">Reference proteome</keyword>
<evidence type="ECO:0000313" key="2">
    <source>
        <dbReference type="Proteomes" id="UP001057402"/>
    </source>
</evidence>
<protein>
    <submittedName>
        <fullName evidence="1">Uncharacterized protein</fullName>
    </submittedName>
</protein>
<organism evidence="1 2">
    <name type="scientific">Melastoma candidum</name>
    <dbReference type="NCBI Taxonomy" id="119954"/>
    <lineage>
        <taxon>Eukaryota</taxon>
        <taxon>Viridiplantae</taxon>
        <taxon>Streptophyta</taxon>
        <taxon>Embryophyta</taxon>
        <taxon>Tracheophyta</taxon>
        <taxon>Spermatophyta</taxon>
        <taxon>Magnoliopsida</taxon>
        <taxon>eudicotyledons</taxon>
        <taxon>Gunneridae</taxon>
        <taxon>Pentapetalae</taxon>
        <taxon>rosids</taxon>
        <taxon>malvids</taxon>
        <taxon>Myrtales</taxon>
        <taxon>Melastomataceae</taxon>
        <taxon>Melastomatoideae</taxon>
        <taxon>Melastomateae</taxon>
        <taxon>Melastoma</taxon>
    </lineage>
</organism>
<gene>
    <name evidence="1" type="ORF">MLD38_025097</name>
</gene>
<reference evidence="2" key="1">
    <citation type="journal article" date="2023" name="Front. Plant Sci.">
        <title>Chromosomal-level genome assembly of Melastoma candidum provides insights into trichome evolution.</title>
        <authorList>
            <person name="Zhong Y."/>
            <person name="Wu W."/>
            <person name="Sun C."/>
            <person name="Zou P."/>
            <person name="Liu Y."/>
            <person name="Dai S."/>
            <person name="Zhou R."/>
        </authorList>
    </citation>
    <scope>NUCLEOTIDE SEQUENCE [LARGE SCALE GENOMIC DNA]</scope>
</reference>
<proteinExistence type="predicted"/>
<dbReference type="EMBL" id="CM042886">
    <property type="protein sequence ID" value="KAI4340238.1"/>
    <property type="molecule type" value="Genomic_DNA"/>
</dbReference>